<evidence type="ECO:0000256" key="1">
    <source>
        <dbReference type="SAM" id="MobiDB-lite"/>
    </source>
</evidence>
<comment type="caution">
    <text evidence="2">The sequence shown here is derived from an EMBL/GenBank/DDBJ whole genome shotgun (WGS) entry which is preliminary data.</text>
</comment>
<feature type="non-terminal residue" evidence="2">
    <location>
        <position position="1"/>
    </location>
</feature>
<protein>
    <submittedName>
        <fullName evidence="2">Uncharacterized protein</fullName>
    </submittedName>
</protein>
<reference evidence="2" key="1">
    <citation type="journal article" date="2023" name="IScience">
        <title>Live-bearing cockroach genome reveals convergent evolutionary mechanisms linked to viviparity in insects and beyond.</title>
        <authorList>
            <person name="Fouks B."/>
            <person name="Harrison M.C."/>
            <person name="Mikhailova A.A."/>
            <person name="Marchal E."/>
            <person name="English S."/>
            <person name="Carruthers M."/>
            <person name="Jennings E.C."/>
            <person name="Chiamaka E.L."/>
            <person name="Frigard R.A."/>
            <person name="Pippel M."/>
            <person name="Attardo G.M."/>
            <person name="Benoit J.B."/>
            <person name="Bornberg-Bauer E."/>
            <person name="Tobe S.S."/>
        </authorList>
    </citation>
    <scope>NUCLEOTIDE SEQUENCE</scope>
    <source>
        <strain evidence="2">Stay&amp;Tobe</strain>
    </source>
</reference>
<gene>
    <name evidence="2" type="ORF">L9F63_025178</name>
</gene>
<organism evidence="2 3">
    <name type="scientific">Diploptera punctata</name>
    <name type="common">Pacific beetle cockroach</name>
    <dbReference type="NCBI Taxonomy" id="6984"/>
    <lineage>
        <taxon>Eukaryota</taxon>
        <taxon>Metazoa</taxon>
        <taxon>Ecdysozoa</taxon>
        <taxon>Arthropoda</taxon>
        <taxon>Hexapoda</taxon>
        <taxon>Insecta</taxon>
        <taxon>Pterygota</taxon>
        <taxon>Neoptera</taxon>
        <taxon>Polyneoptera</taxon>
        <taxon>Dictyoptera</taxon>
        <taxon>Blattodea</taxon>
        <taxon>Blaberoidea</taxon>
        <taxon>Blaberidae</taxon>
        <taxon>Diplopterinae</taxon>
        <taxon>Diploptera</taxon>
    </lineage>
</organism>
<sequence>MKKHLTENDNDGAILVLDEMFRHERSVDTPQVASNQGVGSLIVQGLTRTFSDLLISAQSEGEVAGTSQQSLGFTDLFSKLVSNIENTFTPWKRQGIEENEGLIEGLDNGYSPPVTDQA</sequence>
<proteinExistence type="predicted"/>
<reference evidence="2" key="2">
    <citation type="submission" date="2023-05" db="EMBL/GenBank/DDBJ databases">
        <authorList>
            <person name="Fouks B."/>
        </authorList>
    </citation>
    <scope>NUCLEOTIDE SEQUENCE</scope>
    <source>
        <strain evidence="2">Stay&amp;Tobe</strain>
        <tissue evidence="2">Testes</tissue>
    </source>
</reference>
<evidence type="ECO:0000313" key="3">
    <source>
        <dbReference type="Proteomes" id="UP001233999"/>
    </source>
</evidence>
<dbReference type="Proteomes" id="UP001233999">
    <property type="component" value="Unassembled WGS sequence"/>
</dbReference>
<accession>A0AAD8E642</accession>
<dbReference type="EMBL" id="JASPKZ010009158">
    <property type="protein sequence ID" value="KAJ9577962.1"/>
    <property type="molecule type" value="Genomic_DNA"/>
</dbReference>
<feature type="region of interest" description="Disordered" evidence="1">
    <location>
        <begin position="99"/>
        <end position="118"/>
    </location>
</feature>
<name>A0AAD8E642_DIPPU</name>
<dbReference type="AlphaFoldDB" id="A0AAD8E642"/>
<evidence type="ECO:0000313" key="2">
    <source>
        <dbReference type="EMBL" id="KAJ9577962.1"/>
    </source>
</evidence>
<keyword evidence="3" id="KW-1185">Reference proteome</keyword>